<keyword evidence="8" id="KW-0472">Membrane</keyword>
<evidence type="ECO:0000256" key="2">
    <source>
        <dbReference type="ARBA" id="ARBA00022723"/>
    </source>
</evidence>
<gene>
    <name evidence="10" type="ORF">Cflav_PD2805</name>
</gene>
<dbReference type="RefSeq" id="WP_007416118.1">
    <property type="nucleotide sequence ID" value="NZ_ABOX02000023.1"/>
</dbReference>
<feature type="transmembrane region" description="Helical" evidence="8">
    <location>
        <begin position="30"/>
        <end position="54"/>
    </location>
</feature>
<dbReference type="InterPro" id="IPR014349">
    <property type="entry name" value="Rieske_Fe-S_prot"/>
</dbReference>
<feature type="region of interest" description="Disordered" evidence="7">
    <location>
        <begin position="1"/>
        <end position="20"/>
    </location>
</feature>
<dbReference type="GO" id="GO:0046872">
    <property type="term" value="F:metal ion binding"/>
    <property type="evidence" value="ECO:0007669"/>
    <property type="project" value="UniProtKB-KW"/>
</dbReference>
<dbReference type="GO" id="GO:0016020">
    <property type="term" value="C:membrane"/>
    <property type="evidence" value="ECO:0007669"/>
    <property type="project" value="InterPro"/>
</dbReference>
<dbReference type="InterPro" id="IPR005805">
    <property type="entry name" value="Rieske_Fe-S_prot_C"/>
</dbReference>
<dbReference type="EMBL" id="ABOX02000023">
    <property type="protein sequence ID" value="EEF59798.1"/>
    <property type="molecule type" value="Genomic_DNA"/>
</dbReference>
<dbReference type="GO" id="GO:0051537">
    <property type="term" value="F:2 iron, 2 sulfur cluster binding"/>
    <property type="evidence" value="ECO:0007669"/>
    <property type="project" value="UniProtKB-KW"/>
</dbReference>
<keyword evidence="3" id="KW-0408">Iron</keyword>
<comment type="cofactor">
    <cofactor evidence="6">
        <name>[2Fe-2S] cluster</name>
        <dbReference type="ChEBI" id="CHEBI:190135"/>
    </cofactor>
</comment>
<evidence type="ECO:0000256" key="6">
    <source>
        <dbReference type="ARBA" id="ARBA00034078"/>
    </source>
</evidence>
<dbReference type="PANTHER" id="PTHR10134">
    <property type="entry name" value="CYTOCHROME B-C1 COMPLEX SUBUNIT RIESKE, MITOCHONDRIAL"/>
    <property type="match status" value="1"/>
</dbReference>
<evidence type="ECO:0000313" key="11">
    <source>
        <dbReference type="Proteomes" id="UP000003688"/>
    </source>
</evidence>
<dbReference type="OrthoDB" id="9767869at2"/>
<accession>B9XJX5</accession>
<dbReference type="PRINTS" id="PR00162">
    <property type="entry name" value="RIESKE"/>
</dbReference>
<dbReference type="SUPFAM" id="SSF50022">
    <property type="entry name" value="ISP domain"/>
    <property type="match status" value="1"/>
</dbReference>
<keyword evidence="8" id="KW-1133">Transmembrane helix</keyword>
<feature type="domain" description="Rieske" evidence="9">
    <location>
        <begin position="76"/>
        <end position="169"/>
    </location>
</feature>
<proteinExistence type="predicted"/>
<dbReference type="AlphaFoldDB" id="B9XJX5"/>
<dbReference type="STRING" id="320771.Cflav_PD2805"/>
<keyword evidence="11" id="KW-1185">Reference proteome</keyword>
<keyword evidence="2" id="KW-0479">Metal-binding</keyword>
<sequence length="178" mass="19590">MKETHNQGPPHPQSPATPEELSRRAFFRDISLVLGGCITLGLAAPLVGFIFSPLTRHEPKVWRSVGKVDSFKIGETVDVRYDDASPEPWAGVTARTAAWLRRESENTFVAFSINCTHLGCPVRWLPAARLFMCPCHGGVFYENGDVAAGPPERPLTRYPVRVLNGEVQIETAPIPIVS</sequence>
<keyword evidence="5" id="KW-1015">Disulfide bond</keyword>
<dbReference type="CDD" id="cd03467">
    <property type="entry name" value="Rieske"/>
    <property type="match status" value="1"/>
</dbReference>
<dbReference type="InterPro" id="IPR036922">
    <property type="entry name" value="Rieske_2Fe-2S_sf"/>
</dbReference>
<dbReference type="Pfam" id="PF00355">
    <property type="entry name" value="Rieske"/>
    <property type="match status" value="1"/>
</dbReference>
<dbReference type="PROSITE" id="PS51296">
    <property type="entry name" value="RIESKE"/>
    <property type="match status" value="1"/>
</dbReference>
<evidence type="ECO:0000259" key="9">
    <source>
        <dbReference type="PROSITE" id="PS51296"/>
    </source>
</evidence>
<keyword evidence="8" id="KW-0812">Transmembrane</keyword>
<comment type="caution">
    <text evidence="10">The sequence shown here is derived from an EMBL/GenBank/DDBJ whole genome shotgun (WGS) entry which is preliminary data.</text>
</comment>
<dbReference type="Proteomes" id="UP000003688">
    <property type="component" value="Unassembled WGS sequence"/>
</dbReference>
<dbReference type="Gene3D" id="2.102.10.10">
    <property type="entry name" value="Rieske [2Fe-2S] iron-sulphur domain"/>
    <property type="match status" value="1"/>
</dbReference>
<evidence type="ECO:0000256" key="1">
    <source>
        <dbReference type="ARBA" id="ARBA00022714"/>
    </source>
</evidence>
<evidence type="ECO:0000256" key="8">
    <source>
        <dbReference type="SAM" id="Phobius"/>
    </source>
</evidence>
<dbReference type="InterPro" id="IPR017941">
    <property type="entry name" value="Rieske_2Fe-2S"/>
</dbReference>
<keyword evidence="1" id="KW-0001">2Fe-2S</keyword>
<evidence type="ECO:0000256" key="7">
    <source>
        <dbReference type="SAM" id="MobiDB-lite"/>
    </source>
</evidence>
<name>B9XJX5_PEDPL</name>
<keyword evidence="4" id="KW-0411">Iron-sulfur</keyword>
<protein>
    <submittedName>
        <fullName evidence="10">Rieske (2Fe-2S) domain protein</fullName>
    </submittedName>
</protein>
<evidence type="ECO:0000313" key="10">
    <source>
        <dbReference type="EMBL" id="EEF59798.1"/>
    </source>
</evidence>
<evidence type="ECO:0000256" key="3">
    <source>
        <dbReference type="ARBA" id="ARBA00023004"/>
    </source>
</evidence>
<evidence type="ECO:0000256" key="4">
    <source>
        <dbReference type="ARBA" id="ARBA00023014"/>
    </source>
</evidence>
<evidence type="ECO:0000256" key="5">
    <source>
        <dbReference type="ARBA" id="ARBA00023157"/>
    </source>
</evidence>
<reference evidence="10 11" key="1">
    <citation type="journal article" date="2011" name="J. Bacteriol.">
        <title>Genome sequence of 'Pedosphaera parvula' Ellin514, an aerobic Verrucomicrobial isolate from pasture soil.</title>
        <authorList>
            <person name="Kant R."/>
            <person name="van Passel M.W."/>
            <person name="Sangwan P."/>
            <person name="Palva A."/>
            <person name="Lucas S."/>
            <person name="Copeland A."/>
            <person name="Lapidus A."/>
            <person name="Glavina Del Rio T."/>
            <person name="Dalin E."/>
            <person name="Tice H."/>
            <person name="Bruce D."/>
            <person name="Goodwin L."/>
            <person name="Pitluck S."/>
            <person name="Chertkov O."/>
            <person name="Larimer F.W."/>
            <person name="Land M.L."/>
            <person name="Hauser L."/>
            <person name="Brettin T.S."/>
            <person name="Detter J.C."/>
            <person name="Han S."/>
            <person name="de Vos W.M."/>
            <person name="Janssen P.H."/>
            <person name="Smidt H."/>
        </authorList>
    </citation>
    <scope>NUCLEOTIDE SEQUENCE [LARGE SCALE GENOMIC DNA]</scope>
    <source>
        <strain evidence="10 11">Ellin514</strain>
    </source>
</reference>
<organism evidence="10 11">
    <name type="scientific">Pedosphaera parvula (strain Ellin514)</name>
    <dbReference type="NCBI Taxonomy" id="320771"/>
    <lineage>
        <taxon>Bacteria</taxon>
        <taxon>Pseudomonadati</taxon>
        <taxon>Verrucomicrobiota</taxon>
        <taxon>Pedosphaerae</taxon>
        <taxon>Pedosphaerales</taxon>
        <taxon>Pedosphaeraceae</taxon>
        <taxon>Pedosphaera</taxon>
    </lineage>
</organism>